<dbReference type="RefSeq" id="WP_188405678.1">
    <property type="nucleotide sequence ID" value="NZ_BMGL01000005.1"/>
</dbReference>
<gene>
    <name evidence="6" type="ORF">GCM10010831_09620</name>
</gene>
<evidence type="ECO:0000256" key="2">
    <source>
        <dbReference type="ARBA" id="ARBA00022692"/>
    </source>
</evidence>
<accession>A0A916ZS41</accession>
<proteinExistence type="predicted"/>
<dbReference type="Gene3D" id="1.20.120.1630">
    <property type="match status" value="1"/>
</dbReference>
<keyword evidence="3 5" id="KW-1133">Transmembrane helix</keyword>
<evidence type="ECO:0000256" key="1">
    <source>
        <dbReference type="ARBA" id="ARBA00004127"/>
    </source>
</evidence>
<dbReference type="AlphaFoldDB" id="A0A916ZS41"/>
<comment type="caution">
    <text evidence="6">The sequence shown here is derived from an EMBL/GenBank/DDBJ whole genome shotgun (WGS) entry which is preliminary data.</text>
</comment>
<organism evidence="6 7">
    <name type="scientific">Psychroflexus salis</name>
    <dbReference type="NCBI Taxonomy" id="1526574"/>
    <lineage>
        <taxon>Bacteria</taxon>
        <taxon>Pseudomonadati</taxon>
        <taxon>Bacteroidota</taxon>
        <taxon>Flavobacteriia</taxon>
        <taxon>Flavobacteriales</taxon>
        <taxon>Flavobacteriaceae</taxon>
        <taxon>Psychroflexus</taxon>
    </lineage>
</organism>
<evidence type="ECO:0000256" key="3">
    <source>
        <dbReference type="ARBA" id="ARBA00022989"/>
    </source>
</evidence>
<feature type="transmembrane region" description="Helical" evidence="5">
    <location>
        <begin position="39"/>
        <end position="59"/>
    </location>
</feature>
<keyword evidence="2 5" id="KW-0812">Transmembrane</keyword>
<dbReference type="GO" id="GO:0012505">
    <property type="term" value="C:endomembrane system"/>
    <property type="evidence" value="ECO:0007669"/>
    <property type="project" value="UniProtKB-SubCell"/>
</dbReference>
<dbReference type="EMBL" id="BMGL01000005">
    <property type="protein sequence ID" value="GGE10195.1"/>
    <property type="molecule type" value="Genomic_DNA"/>
</dbReference>
<evidence type="ECO:0000256" key="4">
    <source>
        <dbReference type="ARBA" id="ARBA00023136"/>
    </source>
</evidence>
<protein>
    <recommendedName>
        <fullName evidence="8">Protein-S-isoprenylcysteine O-methyltransferase Ste14</fullName>
    </recommendedName>
</protein>
<feature type="transmembrane region" description="Helical" evidence="5">
    <location>
        <begin position="12"/>
        <end position="33"/>
    </location>
</feature>
<evidence type="ECO:0000313" key="7">
    <source>
        <dbReference type="Proteomes" id="UP000599688"/>
    </source>
</evidence>
<name>A0A916ZS41_9FLAO</name>
<dbReference type="PANTHER" id="PTHR43847">
    <property type="entry name" value="BLL3993 PROTEIN"/>
    <property type="match status" value="1"/>
</dbReference>
<dbReference type="InterPro" id="IPR052527">
    <property type="entry name" value="Metal_cation-efflux_comp"/>
</dbReference>
<comment type="subcellular location">
    <subcellularLocation>
        <location evidence="1">Endomembrane system</location>
        <topology evidence="1">Multi-pass membrane protein</topology>
    </subcellularLocation>
</comment>
<evidence type="ECO:0008006" key="8">
    <source>
        <dbReference type="Google" id="ProtNLM"/>
    </source>
</evidence>
<evidence type="ECO:0000313" key="6">
    <source>
        <dbReference type="EMBL" id="GGE10195.1"/>
    </source>
</evidence>
<keyword evidence="4 5" id="KW-0472">Membrane</keyword>
<evidence type="ECO:0000256" key="5">
    <source>
        <dbReference type="SAM" id="Phobius"/>
    </source>
</evidence>
<keyword evidence="7" id="KW-1185">Reference proteome</keyword>
<sequence>MKEKSIQDWIYVILQFIFFLLYLQDFTILSWEISKDAKILFQLIAGMGLLFSILAVLSINTLVSPFPSPKKEMQLQTKGVFAFARHPIYTGILILFYAWGIAQASTYKISIALFFNLFIYCKARYEEQLLREKFPDYKEYALKTGMFFPKLFK</sequence>
<dbReference type="InterPro" id="IPR007318">
    <property type="entry name" value="Phopholipid_MeTrfase"/>
</dbReference>
<feature type="transmembrane region" description="Helical" evidence="5">
    <location>
        <begin position="80"/>
        <end position="99"/>
    </location>
</feature>
<dbReference type="Proteomes" id="UP000599688">
    <property type="component" value="Unassembled WGS sequence"/>
</dbReference>
<dbReference type="PANTHER" id="PTHR43847:SF1">
    <property type="entry name" value="BLL3993 PROTEIN"/>
    <property type="match status" value="1"/>
</dbReference>
<dbReference type="Pfam" id="PF04191">
    <property type="entry name" value="PEMT"/>
    <property type="match status" value="1"/>
</dbReference>
<reference evidence="6 7" key="1">
    <citation type="journal article" date="2014" name="Int. J. Syst. Evol. Microbiol.">
        <title>Complete genome sequence of Corynebacterium casei LMG S-19264T (=DSM 44701T), isolated from a smear-ripened cheese.</title>
        <authorList>
            <consortium name="US DOE Joint Genome Institute (JGI-PGF)"/>
            <person name="Walter F."/>
            <person name="Albersmeier A."/>
            <person name="Kalinowski J."/>
            <person name="Ruckert C."/>
        </authorList>
    </citation>
    <scope>NUCLEOTIDE SEQUENCE [LARGE SCALE GENOMIC DNA]</scope>
    <source>
        <strain evidence="6 7">CGMCC 1.12925</strain>
    </source>
</reference>